<evidence type="ECO:0000256" key="1">
    <source>
        <dbReference type="ARBA" id="ARBA00023002"/>
    </source>
</evidence>
<proteinExistence type="inferred from homology"/>
<sequence length="389" mass="45328">MEVKNKTKSFLGVILTDPSMKLSIIFIIVSGIIWFFPFYKALLYIIFKDYSNISSANNKFYEYITNIVIIITYYYILRKKNIGGTAKNVLVNKNKLKGKRILVTGGYKGIGLAAVREFLKFGCEIILACKSIKHMELVRSDLLTKFPDAKIYCVELDLGSFQSIENCSKYILNNFSKIDIIVNNAGFLNQKVEYINRLESSFFINYFGHFYLTKLMYELILSSDTLIVNLSSIAHCILKESDVNYDFIYEKNSKNTKVNLLYRKEYNFSKLCMLYFTQQLQKRLENEKTKACSVSINPGLVKTELFRYEHFCFRPLCKNIFFVKTPLQGAQSILYVCLLDRENLAKGCYYSDCKVDYIRTYANNQKKSEELWEISEEILKNKTKYCSNN</sequence>
<keyword evidence="5" id="KW-1185">Reference proteome</keyword>
<dbReference type="GeneID" id="39737001"/>
<dbReference type="RefSeq" id="XP_028533879.1">
    <property type="nucleotide sequence ID" value="XM_028677496.1"/>
</dbReference>
<evidence type="ECO:0000256" key="2">
    <source>
        <dbReference type="RuleBase" id="RU000363"/>
    </source>
</evidence>
<evidence type="ECO:0000256" key="3">
    <source>
        <dbReference type="SAM" id="Phobius"/>
    </source>
</evidence>
<dbReference type="EMBL" id="LN835306">
    <property type="protein sequence ID" value="CRH00877.1"/>
    <property type="molecule type" value="Genomic_DNA"/>
</dbReference>
<dbReference type="Pfam" id="PF00106">
    <property type="entry name" value="adh_short"/>
    <property type="match status" value="1"/>
</dbReference>
<organism evidence="4 5">
    <name type="scientific">Plasmodium relictum</name>
    <dbReference type="NCBI Taxonomy" id="85471"/>
    <lineage>
        <taxon>Eukaryota</taxon>
        <taxon>Sar</taxon>
        <taxon>Alveolata</taxon>
        <taxon>Apicomplexa</taxon>
        <taxon>Aconoidasida</taxon>
        <taxon>Haemosporida</taxon>
        <taxon>Plasmodiidae</taxon>
        <taxon>Plasmodium</taxon>
        <taxon>Plasmodium (Haemamoeba)</taxon>
    </lineage>
</organism>
<name>A0A1J1H7W6_PLARL</name>
<feature type="transmembrane region" description="Helical" evidence="3">
    <location>
        <begin position="60"/>
        <end position="77"/>
    </location>
</feature>
<dbReference type="PANTHER" id="PTHR43157:SF31">
    <property type="entry name" value="PHOSPHATIDYLINOSITOL-GLYCAN BIOSYNTHESIS CLASS F PROTEIN"/>
    <property type="match status" value="1"/>
</dbReference>
<evidence type="ECO:0000313" key="5">
    <source>
        <dbReference type="Proteomes" id="UP000220158"/>
    </source>
</evidence>
<gene>
    <name evidence="4" type="ORF">PRELSG_1122200</name>
</gene>
<comment type="similarity">
    <text evidence="2">Belongs to the short-chain dehydrogenases/reductases (SDR) family.</text>
</comment>
<dbReference type="Proteomes" id="UP000220158">
    <property type="component" value="Chromosome 11"/>
</dbReference>
<dbReference type="SUPFAM" id="SSF51735">
    <property type="entry name" value="NAD(P)-binding Rossmann-fold domains"/>
    <property type="match status" value="1"/>
</dbReference>
<accession>A0A1J1H7W6</accession>
<dbReference type="VEuPathDB" id="PlasmoDB:PRELSG_1122200"/>
<dbReference type="PRINTS" id="PR00080">
    <property type="entry name" value="SDRFAMILY"/>
</dbReference>
<dbReference type="GO" id="GO:0018454">
    <property type="term" value="F:acetoacetyl-CoA reductase activity"/>
    <property type="evidence" value="ECO:0007669"/>
    <property type="project" value="UniProtKB-EC"/>
</dbReference>
<evidence type="ECO:0000313" key="4">
    <source>
        <dbReference type="EMBL" id="CRH00877.1"/>
    </source>
</evidence>
<keyword evidence="1 4" id="KW-0560">Oxidoreductase</keyword>
<dbReference type="KEGG" id="prel:PRELSG_1122200"/>
<keyword evidence="3" id="KW-0472">Membrane</keyword>
<dbReference type="EC" id="1.1.1.36" evidence="4"/>
<dbReference type="AlphaFoldDB" id="A0A1J1H7W6"/>
<protein>
    <submittedName>
        <fullName evidence="4">Oxidoreductase, short-chain dehydrogenase family, putative</fullName>
        <ecNumber evidence="4">1.1.1.36</ecNumber>
    </submittedName>
</protein>
<dbReference type="Gene3D" id="3.40.50.720">
    <property type="entry name" value="NAD(P)-binding Rossmann-like Domain"/>
    <property type="match status" value="1"/>
</dbReference>
<dbReference type="OMA" id="APHIRRY"/>
<dbReference type="OrthoDB" id="1274115at2759"/>
<dbReference type="InterPro" id="IPR002347">
    <property type="entry name" value="SDR_fam"/>
</dbReference>
<dbReference type="PRINTS" id="PR00081">
    <property type="entry name" value="GDHRDH"/>
</dbReference>
<keyword evidence="3" id="KW-0812">Transmembrane</keyword>
<keyword evidence="3" id="KW-1133">Transmembrane helix</keyword>
<dbReference type="PANTHER" id="PTHR43157">
    <property type="entry name" value="PHOSPHATIDYLINOSITOL-GLYCAN BIOSYNTHESIS CLASS F PROTEIN-RELATED"/>
    <property type="match status" value="1"/>
</dbReference>
<feature type="transmembrane region" description="Helical" evidence="3">
    <location>
        <begin position="20"/>
        <end position="39"/>
    </location>
</feature>
<dbReference type="InterPro" id="IPR036291">
    <property type="entry name" value="NAD(P)-bd_dom_sf"/>
</dbReference>
<reference evidence="4 5" key="1">
    <citation type="submission" date="2015-04" db="EMBL/GenBank/DDBJ databases">
        <authorList>
            <consortium name="Pathogen Informatics"/>
        </authorList>
    </citation>
    <scope>NUCLEOTIDE SEQUENCE [LARGE SCALE GENOMIC DNA]</scope>
    <source>
        <strain evidence="4 5">SGS1</strain>
    </source>
</reference>